<dbReference type="InterPro" id="IPR009057">
    <property type="entry name" value="Homeodomain-like_sf"/>
</dbReference>
<keyword evidence="6" id="KW-1185">Reference proteome</keyword>
<dbReference type="OrthoDB" id="684780at2759"/>
<dbReference type="EMBL" id="MU629890">
    <property type="protein sequence ID" value="KAJ1254811.1"/>
    <property type="molecule type" value="Genomic_DNA"/>
</dbReference>
<feature type="region of interest" description="Disordered" evidence="2">
    <location>
        <begin position="85"/>
        <end position="104"/>
    </location>
</feature>
<dbReference type="CDD" id="cd11660">
    <property type="entry name" value="SANT_TRF"/>
    <property type="match status" value="1"/>
</dbReference>
<feature type="compositionally biased region" description="Basic residues" evidence="2">
    <location>
        <begin position="92"/>
        <end position="103"/>
    </location>
</feature>
<dbReference type="Proteomes" id="UP001164776">
    <property type="component" value="Unassembled WGS sequence"/>
</dbReference>
<dbReference type="SMART" id="SM00717">
    <property type="entry name" value="SANT"/>
    <property type="match status" value="1"/>
</dbReference>
<dbReference type="PANTHER" id="PTHR47122">
    <property type="entry name" value="MYB-LIKE DNA-BINDING DOMAIN CONTAINING PROTEIN, EXPRESSED"/>
    <property type="match status" value="1"/>
</dbReference>
<dbReference type="PANTHER" id="PTHR47122:SF14">
    <property type="entry name" value="MYB-LIKE DNA-BINDING DOMAIN CONTAINING PROTEIN, EXPRESSED"/>
    <property type="match status" value="1"/>
</dbReference>
<feature type="domain" description="HTH myb-type" evidence="4">
    <location>
        <begin position="120"/>
        <end position="178"/>
    </location>
</feature>
<dbReference type="Pfam" id="PF00249">
    <property type="entry name" value="Myb_DNA-binding"/>
    <property type="match status" value="1"/>
</dbReference>
<comment type="caution">
    <text evidence="5">The sequence shown here is derived from an EMBL/GenBank/DDBJ whole genome shotgun (WGS) entry which is preliminary data.</text>
</comment>
<dbReference type="Gene3D" id="1.10.246.220">
    <property type="match status" value="1"/>
</dbReference>
<evidence type="ECO:0000313" key="6">
    <source>
        <dbReference type="Proteomes" id="UP001164776"/>
    </source>
</evidence>
<evidence type="ECO:0008006" key="7">
    <source>
        <dbReference type="Google" id="ProtNLM"/>
    </source>
</evidence>
<proteinExistence type="predicted"/>
<evidence type="ECO:0000256" key="2">
    <source>
        <dbReference type="SAM" id="MobiDB-lite"/>
    </source>
</evidence>
<evidence type="ECO:0000256" key="1">
    <source>
        <dbReference type="ARBA" id="ARBA00023125"/>
    </source>
</evidence>
<gene>
    <name evidence="5" type="ORF">BS78_K323000</name>
</gene>
<feature type="domain" description="Myb-like" evidence="3">
    <location>
        <begin position="120"/>
        <end position="174"/>
    </location>
</feature>
<name>A0A9W7X9D1_9POAL</name>
<keyword evidence="1" id="KW-0238">DNA-binding</keyword>
<evidence type="ECO:0000259" key="4">
    <source>
        <dbReference type="PROSITE" id="PS51294"/>
    </source>
</evidence>
<accession>A0A9W7X9D1</accession>
<organism evidence="5 6">
    <name type="scientific">Paspalum vaginatum</name>
    <name type="common">seashore paspalum</name>
    <dbReference type="NCBI Taxonomy" id="158149"/>
    <lineage>
        <taxon>Eukaryota</taxon>
        <taxon>Viridiplantae</taxon>
        <taxon>Streptophyta</taxon>
        <taxon>Embryophyta</taxon>
        <taxon>Tracheophyta</taxon>
        <taxon>Spermatophyta</taxon>
        <taxon>Magnoliopsida</taxon>
        <taxon>Liliopsida</taxon>
        <taxon>Poales</taxon>
        <taxon>Poaceae</taxon>
        <taxon>PACMAD clade</taxon>
        <taxon>Panicoideae</taxon>
        <taxon>Andropogonodae</taxon>
        <taxon>Paspaleae</taxon>
        <taxon>Paspalinae</taxon>
        <taxon>Paspalum</taxon>
    </lineage>
</organism>
<reference evidence="5 6" key="1">
    <citation type="submission" date="2022-10" db="EMBL/GenBank/DDBJ databases">
        <title>WGS assembly of Paspalum vaginatum 540-79.</title>
        <authorList>
            <person name="Sun G."/>
            <person name="Wase N."/>
            <person name="Shu S."/>
            <person name="Jenkins J."/>
            <person name="Zhou B."/>
            <person name="Torres-Rodriguez J."/>
            <person name="Chen C."/>
            <person name="Sandor L."/>
            <person name="Plott C."/>
            <person name="Yoshinga Y."/>
            <person name="Daum C."/>
            <person name="Qi P."/>
            <person name="Barry K."/>
            <person name="Lipzen A."/>
            <person name="Berry L."/>
            <person name="Pedersen C."/>
            <person name="Gottilla T."/>
            <person name="Foltz A."/>
            <person name="Yu H."/>
            <person name="O'Malley R."/>
            <person name="Zhang C."/>
            <person name="Devos K."/>
            <person name="Sigmon B."/>
            <person name="Yu B."/>
            <person name="Obata T."/>
            <person name="Schmutz J."/>
            <person name="Schnable J."/>
        </authorList>
    </citation>
    <scope>NUCLEOTIDE SEQUENCE [LARGE SCALE GENOMIC DNA]</scope>
    <source>
        <strain evidence="6">cv. 540-79</strain>
    </source>
</reference>
<dbReference type="PROSITE" id="PS50090">
    <property type="entry name" value="MYB_LIKE"/>
    <property type="match status" value="1"/>
</dbReference>
<dbReference type="GO" id="GO:0003677">
    <property type="term" value="F:DNA binding"/>
    <property type="evidence" value="ECO:0007669"/>
    <property type="project" value="UniProtKB-KW"/>
</dbReference>
<dbReference type="InterPro" id="IPR017930">
    <property type="entry name" value="Myb_dom"/>
</dbReference>
<protein>
    <recommendedName>
        <fullName evidence="7">Myb-like domain-containing protein</fullName>
    </recommendedName>
</protein>
<evidence type="ECO:0000313" key="5">
    <source>
        <dbReference type="EMBL" id="KAJ1254811.1"/>
    </source>
</evidence>
<dbReference type="InterPro" id="IPR001005">
    <property type="entry name" value="SANT/Myb"/>
</dbReference>
<dbReference type="AlphaFoldDB" id="A0A9W7X9D1"/>
<sequence length="212" mass="24499">MVRAGLFLEPIGQAEQGLDGLRHGDLLFSLGNGTACELEIGNYRAQHDDAVWILQLLEGPRDEADLDECLSRDLYPAPLLDTNAHHQIEHRKSGRRGPRKRRMSPWDPMFFGKWGNDKYIRRKNNSRWTAKEVKILVDGVSEFGVGPWTKLKRKYFKASIRTAVNLKDKWRNLSQTYQGNLQKKTLLDLDPPLVKQIRDLAVKHPCPKRKYK</sequence>
<evidence type="ECO:0000259" key="3">
    <source>
        <dbReference type="PROSITE" id="PS50090"/>
    </source>
</evidence>
<dbReference type="SUPFAM" id="SSF46689">
    <property type="entry name" value="Homeodomain-like"/>
    <property type="match status" value="1"/>
</dbReference>
<dbReference type="PROSITE" id="PS51294">
    <property type="entry name" value="HTH_MYB"/>
    <property type="match status" value="1"/>
</dbReference>